<protein>
    <submittedName>
        <fullName evidence="6">LysR family transcriptional regulator</fullName>
    </submittedName>
</protein>
<dbReference type="InterPro" id="IPR036390">
    <property type="entry name" value="WH_DNA-bd_sf"/>
</dbReference>
<evidence type="ECO:0000259" key="5">
    <source>
        <dbReference type="PROSITE" id="PS50931"/>
    </source>
</evidence>
<name>A0ABT8SFZ4_9BURK</name>
<keyword evidence="7" id="KW-1185">Reference proteome</keyword>
<evidence type="ECO:0000256" key="2">
    <source>
        <dbReference type="ARBA" id="ARBA00023015"/>
    </source>
</evidence>
<dbReference type="InterPro" id="IPR005119">
    <property type="entry name" value="LysR_subst-bd"/>
</dbReference>
<comment type="caution">
    <text evidence="6">The sequence shown here is derived from an EMBL/GenBank/DDBJ whole genome shotgun (WGS) entry which is preliminary data.</text>
</comment>
<keyword evidence="4" id="KW-0804">Transcription</keyword>
<dbReference type="InterPro" id="IPR000847">
    <property type="entry name" value="LysR_HTH_N"/>
</dbReference>
<organism evidence="6 7">
    <name type="scientific">Variovorax ginsengisoli</name>
    <dbReference type="NCBI Taxonomy" id="363844"/>
    <lineage>
        <taxon>Bacteria</taxon>
        <taxon>Pseudomonadati</taxon>
        <taxon>Pseudomonadota</taxon>
        <taxon>Betaproteobacteria</taxon>
        <taxon>Burkholderiales</taxon>
        <taxon>Comamonadaceae</taxon>
        <taxon>Variovorax</taxon>
    </lineage>
</organism>
<dbReference type="SUPFAM" id="SSF46785">
    <property type="entry name" value="Winged helix' DNA-binding domain"/>
    <property type="match status" value="1"/>
</dbReference>
<dbReference type="Pfam" id="PF00126">
    <property type="entry name" value="HTH_1"/>
    <property type="match status" value="1"/>
</dbReference>
<feature type="domain" description="HTH lysR-type" evidence="5">
    <location>
        <begin position="1"/>
        <end position="59"/>
    </location>
</feature>
<dbReference type="SUPFAM" id="SSF53850">
    <property type="entry name" value="Periplasmic binding protein-like II"/>
    <property type="match status" value="1"/>
</dbReference>
<dbReference type="Gene3D" id="3.40.190.290">
    <property type="match status" value="1"/>
</dbReference>
<accession>A0ABT8SFZ4</accession>
<dbReference type="Proteomes" id="UP001169027">
    <property type="component" value="Unassembled WGS sequence"/>
</dbReference>
<sequence length="318" mass="35448">MDRLRAMELFLSISQTRNFSETARRFGISATGVSRMITDIEDELKVKLLLRSTRQVALTESGQEYARQLEGILWRINELQANITAISSAPQGLLRVHSRMMFGLGVLPPLIASFRKLYPEIHIELTLGETAADLRRSQIDIDFRISPPVEAGVKRRMLFQSDRYLVAAPAYLAGRPALQAPEDILAHECLAYQLPGDEYTWLFKQPAQTSAIAFKPRHVSNNGIALLELARLGEGLALLDDYTVHNDLRQGRLVRVLGDHRISNKGFDEGMYATILDTPIIPAKIRLFLDFVAEHVAGPELRFSAHSKPAGLDAPPAA</sequence>
<reference evidence="6" key="1">
    <citation type="submission" date="2023-06" db="EMBL/GenBank/DDBJ databases">
        <authorList>
            <person name="Jiang Y."/>
            <person name="Liu Q."/>
        </authorList>
    </citation>
    <scope>NUCLEOTIDE SEQUENCE</scope>
    <source>
        <strain evidence="6">CGMCC 1.12090</strain>
    </source>
</reference>
<evidence type="ECO:0000256" key="3">
    <source>
        <dbReference type="ARBA" id="ARBA00023125"/>
    </source>
</evidence>
<comment type="similarity">
    <text evidence="1">Belongs to the LysR transcriptional regulatory family.</text>
</comment>
<evidence type="ECO:0000256" key="1">
    <source>
        <dbReference type="ARBA" id="ARBA00009437"/>
    </source>
</evidence>
<dbReference type="CDD" id="cd08422">
    <property type="entry name" value="PBP2_CrgA_like"/>
    <property type="match status" value="1"/>
</dbReference>
<dbReference type="PROSITE" id="PS50931">
    <property type="entry name" value="HTH_LYSR"/>
    <property type="match status" value="1"/>
</dbReference>
<dbReference type="InterPro" id="IPR058163">
    <property type="entry name" value="LysR-type_TF_proteobact-type"/>
</dbReference>
<keyword evidence="3" id="KW-0238">DNA-binding</keyword>
<dbReference type="EMBL" id="JAUKVY010000033">
    <property type="protein sequence ID" value="MDO1536902.1"/>
    <property type="molecule type" value="Genomic_DNA"/>
</dbReference>
<evidence type="ECO:0000313" key="7">
    <source>
        <dbReference type="Proteomes" id="UP001169027"/>
    </source>
</evidence>
<evidence type="ECO:0000313" key="6">
    <source>
        <dbReference type="EMBL" id="MDO1536902.1"/>
    </source>
</evidence>
<dbReference type="Pfam" id="PF03466">
    <property type="entry name" value="LysR_substrate"/>
    <property type="match status" value="1"/>
</dbReference>
<dbReference type="PANTHER" id="PTHR30537:SF5">
    <property type="entry name" value="HTH-TYPE TRANSCRIPTIONAL ACTIVATOR TTDR-RELATED"/>
    <property type="match status" value="1"/>
</dbReference>
<proteinExistence type="inferred from homology"/>
<gene>
    <name evidence="6" type="ORF">Q2T77_31995</name>
</gene>
<dbReference type="PANTHER" id="PTHR30537">
    <property type="entry name" value="HTH-TYPE TRANSCRIPTIONAL REGULATOR"/>
    <property type="match status" value="1"/>
</dbReference>
<evidence type="ECO:0000256" key="4">
    <source>
        <dbReference type="ARBA" id="ARBA00023163"/>
    </source>
</evidence>
<keyword evidence="2" id="KW-0805">Transcription regulation</keyword>
<dbReference type="RefSeq" id="WP_301815121.1">
    <property type="nucleotide sequence ID" value="NZ_JAUJZH010000033.1"/>
</dbReference>
<dbReference type="Gene3D" id="1.10.10.10">
    <property type="entry name" value="Winged helix-like DNA-binding domain superfamily/Winged helix DNA-binding domain"/>
    <property type="match status" value="1"/>
</dbReference>
<dbReference type="InterPro" id="IPR036388">
    <property type="entry name" value="WH-like_DNA-bd_sf"/>
</dbReference>